<dbReference type="EMBL" id="BGPR01011168">
    <property type="protein sequence ID" value="GBN49946.1"/>
    <property type="molecule type" value="Genomic_DNA"/>
</dbReference>
<feature type="region of interest" description="Disordered" evidence="1">
    <location>
        <begin position="118"/>
        <end position="141"/>
    </location>
</feature>
<proteinExistence type="predicted"/>
<evidence type="ECO:0000313" key="2">
    <source>
        <dbReference type="EMBL" id="GBN49946.1"/>
    </source>
</evidence>
<dbReference type="Proteomes" id="UP000499080">
    <property type="component" value="Unassembled WGS sequence"/>
</dbReference>
<name>A0A4Y2PIR4_ARAVE</name>
<feature type="compositionally biased region" description="Basic residues" evidence="1">
    <location>
        <begin position="124"/>
        <end position="141"/>
    </location>
</feature>
<reference evidence="2 3" key="1">
    <citation type="journal article" date="2019" name="Sci. Rep.">
        <title>Orb-weaving spider Araneus ventricosus genome elucidates the spidroin gene catalogue.</title>
        <authorList>
            <person name="Kono N."/>
            <person name="Nakamura H."/>
            <person name="Ohtoshi R."/>
            <person name="Moran D.A.P."/>
            <person name="Shinohara A."/>
            <person name="Yoshida Y."/>
            <person name="Fujiwara M."/>
            <person name="Mori M."/>
            <person name="Tomita M."/>
            <person name="Arakawa K."/>
        </authorList>
    </citation>
    <scope>NUCLEOTIDE SEQUENCE [LARGE SCALE GENOMIC DNA]</scope>
</reference>
<gene>
    <name evidence="2" type="ORF">AVEN_105714_1</name>
</gene>
<evidence type="ECO:0000256" key="1">
    <source>
        <dbReference type="SAM" id="MobiDB-lite"/>
    </source>
</evidence>
<dbReference type="AlphaFoldDB" id="A0A4Y2PIR4"/>
<sequence length="141" mass="16211">MNCVKHQEPTTDVEVVEKGQYVGPVHSTPDFQVVSPKKSAKFCTVETNSPLETSNKYQSLMDTEEREKDSSPPKISIPAINLKINNDYNLTLQEINRNSPNTENKYDRGYILPLSLDDREKNHRIPQPKRKRIRASRCARN</sequence>
<accession>A0A4Y2PIR4</accession>
<organism evidence="2 3">
    <name type="scientific">Araneus ventricosus</name>
    <name type="common">Orbweaver spider</name>
    <name type="synonym">Epeira ventricosa</name>
    <dbReference type="NCBI Taxonomy" id="182803"/>
    <lineage>
        <taxon>Eukaryota</taxon>
        <taxon>Metazoa</taxon>
        <taxon>Ecdysozoa</taxon>
        <taxon>Arthropoda</taxon>
        <taxon>Chelicerata</taxon>
        <taxon>Arachnida</taxon>
        <taxon>Araneae</taxon>
        <taxon>Araneomorphae</taxon>
        <taxon>Entelegynae</taxon>
        <taxon>Araneoidea</taxon>
        <taxon>Araneidae</taxon>
        <taxon>Araneus</taxon>
    </lineage>
</organism>
<comment type="caution">
    <text evidence="2">The sequence shown here is derived from an EMBL/GenBank/DDBJ whole genome shotgun (WGS) entry which is preliminary data.</text>
</comment>
<evidence type="ECO:0000313" key="3">
    <source>
        <dbReference type="Proteomes" id="UP000499080"/>
    </source>
</evidence>
<keyword evidence="3" id="KW-1185">Reference proteome</keyword>
<feature type="compositionally biased region" description="Polar residues" evidence="1">
    <location>
        <begin position="48"/>
        <end position="61"/>
    </location>
</feature>
<protein>
    <submittedName>
        <fullName evidence="2">Uncharacterized protein</fullName>
    </submittedName>
</protein>
<feature type="region of interest" description="Disordered" evidence="1">
    <location>
        <begin position="48"/>
        <end position="77"/>
    </location>
</feature>